<keyword evidence="10" id="KW-0966">Cell projection</keyword>
<name>A0A0K6H601_9NEIS</name>
<evidence type="ECO:0000256" key="2">
    <source>
        <dbReference type="ARBA" id="ARBA00009677"/>
    </source>
</evidence>
<evidence type="ECO:0000259" key="9">
    <source>
        <dbReference type="Pfam" id="PF22692"/>
    </source>
</evidence>
<dbReference type="InterPro" id="IPR037925">
    <property type="entry name" value="FlgE/F/G-like"/>
</dbReference>
<dbReference type="InterPro" id="IPR012836">
    <property type="entry name" value="FlgF"/>
</dbReference>
<dbReference type="OrthoDB" id="9804559at2"/>
<dbReference type="PANTHER" id="PTHR30435:SF18">
    <property type="entry name" value="FLAGELLAR BASAL-BODY ROD PROTEIN FLGF"/>
    <property type="match status" value="1"/>
</dbReference>
<dbReference type="STRING" id="375574.GCA_001418035_02364"/>
<comment type="subcellular location">
    <subcellularLocation>
        <location evidence="1 6">Bacterial flagellum basal body</location>
    </subcellularLocation>
</comment>
<feature type="domain" description="Flagellar basal-body/hook protein C-terminal" evidence="8">
    <location>
        <begin position="198"/>
        <end position="242"/>
    </location>
</feature>
<dbReference type="InterPro" id="IPR010930">
    <property type="entry name" value="Flg_bb/hook_C_dom"/>
</dbReference>
<reference evidence="11" key="1">
    <citation type="submission" date="2015-08" db="EMBL/GenBank/DDBJ databases">
        <authorList>
            <person name="Varghese N."/>
        </authorList>
    </citation>
    <scope>NUCLEOTIDE SEQUENCE [LARGE SCALE GENOMIC DNA]</scope>
    <source>
        <strain evidence="11">DSM 17901</strain>
    </source>
</reference>
<gene>
    <name evidence="10" type="ORF">Ga0061063_2588</name>
</gene>
<dbReference type="SUPFAM" id="SSF117143">
    <property type="entry name" value="Flagellar hook protein flgE"/>
    <property type="match status" value="1"/>
</dbReference>
<comment type="subunit">
    <text evidence="4 6">The basal body constitutes a major portion of the flagellar organelle and consists of five rings (E,L,P,S, and M) mounted on a central rod. The rod consists of about 26 subunits of FlgG in the distal portion, and FlgB, FlgC and FlgF are thought to build up the proximal portion of the rod with about 6 subunits each.</text>
</comment>
<evidence type="ECO:0000256" key="4">
    <source>
        <dbReference type="ARBA" id="ARBA00038560"/>
    </source>
</evidence>
<dbReference type="GO" id="GO:0030694">
    <property type="term" value="C:bacterial-type flagellum basal body, rod"/>
    <property type="evidence" value="ECO:0007669"/>
    <property type="project" value="UniProtKB-UniRule"/>
</dbReference>
<evidence type="ECO:0000256" key="1">
    <source>
        <dbReference type="ARBA" id="ARBA00004117"/>
    </source>
</evidence>
<keyword evidence="3 6" id="KW-0975">Bacterial flagellum</keyword>
<accession>A0A0K6H601</accession>
<proteinExistence type="inferred from homology"/>
<dbReference type="PANTHER" id="PTHR30435">
    <property type="entry name" value="FLAGELLAR PROTEIN"/>
    <property type="match status" value="1"/>
</dbReference>
<dbReference type="InterPro" id="IPR020013">
    <property type="entry name" value="Flagellar_FlgE/F/G"/>
</dbReference>
<keyword evidence="10" id="KW-0282">Flagellum</keyword>
<keyword evidence="10" id="KW-0969">Cilium</keyword>
<evidence type="ECO:0000256" key="6">
    <source>
        <dbReference type="RuleBase" id="RU362116"/>
    </source>
</evidence>
<keyword evidence="11" id="KW-1185">Reference proteome</keyword>
<dbReference type="NCBIfam" id="NF009280">
    <property type="entry name" value="PRK12640.1"/>
    <property type="match status" value="1"/>
</dbReference>
<dbReference type="Pfam" id="PF22692">
    <property type="entry name" value="LlgE_F_G_D1"/>
    <property type="match status" value="1"/>
</dbReference>
<dbReference type="Pfam" id="PF06429">
    <property type="entry name" value="Flg_bbr_C"/>
    <property type="match status" value="1"/>
</dbReference>
<dbReference type="Proteomes" id="UP000243535">
    <property type="component" value="Unassembled WGS sequence"/>
</dbReference>
<dbReference type="GO" id="GO:0071978">
    <property type="term" value="P:bacterial-type flagellum-dependent swarming motility"/>
    <property type="evidence" value="ECO:0007669"/>
    <property type="project" value="TreeGrafter"/>
</dbReference>
<dbReference type="InterPro" id="IPR001444">
    <property type="entry name" value="Flag_bb_rod_N"/>
</dbReference>
<evidence type="ECO:0000259" key="7">
    <source>
        <dbReference type="Pfam" id="PF00460"/>
    </source>
</evidence>
<dbReference type="RefSeq" id="WP_054285334.1">
    <property type="nucleotide sequence ID" value="NZ_CYHA01000007.1"/>
</dbReference>
<evidence type="ECO:0000256" key="3">
    <source>
        <dbReference type="ARBA" id="ARBA00023143"/>
    </source>
</evidence>
<dbReference type="EMBL" id="CYHA01000007">
    <property type="protein sequence ID" value="CUA86141.1"/>
    <property type="molecule type" value="Genomic_DNA"/>
</dbReference>
<dbReference type="NCBIfam" id="TIGR02490">
    <property type="entry name" value="flgF"/>
    <property type="match status" value="1"/>
</dbReference>
<evidence type="ECO:0000256" key="5">
    <source>
        <dbReference type="ARBA" id="ARBA00040228"/>
    </source>
</evidence>
<evidence type="ECO:0000259" key="8">
    <source>
        <dbReference type="Pfam" id="PF06429"/>
    </source>
</evidence>
<comment type="similarity">
    <text evidence="2 6">Belongs to the flagella basal body rod proteins family.</text>
</comment>
<sequence length="247" mass="25858">MDRMLFLAMTGAKHVAWQQATTAHNLANVNTNGYKADQVAFRALPVVGEGTPTRTYVVDNTVGHDLSQGSLQQTGNPTDFALASAGFFAVQAPGGQEAYTRDGGFVVDANGLMRTRSGLPILGDGGPITVPANSAIEIGQDGTVIATPQTGQDRVPQIAGQIKLVNPGAREVYKGEDGLFRLSAGGAAPADPNVRLVGGALEASNVNAVDSLVQMIAHGRQFDLNMKLMQTADQNEQRATQILSMNG</sequence>
<feature type="domain" description="Flagellar hook protein FlgE/F/G-like D1" evidence="9">
    <location>
        <begin position="84"/>
        <end position="146"/>
    </location>
</feature>
<evidence type="ECO:0000313" key="11">
    <source>
        <dbReference type="Proteomes" id="UP000243535"/>
    </source>
</evidence>
<feature type="domain" description="Flagellar basal body rod protein N-terminal" evidence="7">
    <location>
        <begin position="8"/>
        <end position="35"/>
    </location>
</feature>
<dbReference type="AlphaFoldDB" id="A0A0K6H601"/>
<organism evidence="10 11">
    <name type="scientific">Gulbenkiania indica</name>
    <dbReference type="NCBI Taxonomy" id="375574"/>
    <lineage>
        <taxon>Bacteria</taxon>
        <taxon>Pseudomonadati</taxon>
        <taxon>Pseudomonadota</taxon>
        <taxon>Betaproteobacteria</taxon>
        <taxon>Neisseriales</taxon>
        <taxon>Chromobacteriaceae</taxon>
        <taxon>Gulbenkiania</taxon>
    </lineage>
</organism>
<dbReference type="InterPro" id="IPR053967">
    <property type="entry name" value="LlgE_F_G-like_D1"/>
</dbReference>
<dbReference type="Pfam" id="PF00460">
    <property type="entry name" value="Flg_bb_rod"/>
    <property type="match status" value="1"/>
</dbReference>
<evidence type="ECO:0000313" key="10">
    <source>
        <dbReference type="EMBL" id="CUA86141.1"/>
    </source>
</evidence>
<protein>
    <recommendedName>
        <fullName evidence="5 6">Flagellar basal-body rod protein FlgF</fullName>
    </recommendedName>
</protein>
<dbReference type="NCBIfam" id="TIGR03506">
    <property type="entry name" value="FlgEFG_subfam"/>
    <property type="match status" value="1"/>
</dbReference>